<protein>
    <recommendedName>
        <fullName evidence="6">SRP54-type proteins GTP-binding domain-containing protein</fullName>
    </recommendedName>
</protein>
<evidence type="ECO:0000256" key="2">
    <source>
        <dbReference type="ARBA" id="ARBA00022741"/>
    </source>
</evidence>
<evidence type="ECO:0000259" key="6">
    <source>
        <dbReference type="SMART" id="SM00962"/>
    </source>
</evidence>
<dbReference type="InterPro" id="IPR000897">
    <property type="entry name" value="SRP54_GTPase_dom"/>
</dbReference>
<evidence type="ECO:0000256" key="5">
    <source>
        <dbReference type="ARBA" id="ARBA00029433"/>
    </source>
</evidence>
<gene>
    <name evidence="7" type="ORF">METZ01_LOCUS386461</name>
</gene>
<comment type="subcellular location">
    <subcellularLocation>
        <location evidence="5">Endomembrane system</location>
        <topology evidence="5">Peripheral membrane protein</topology>
        <orientation evidence="5">Cytoplasmic side</orientation>
    </subcellularLocation>
</comment>
<evidence type="ECO:0000256" key="3">
    <source>
        <dbReference type="ARBA" id="ARBA00023134"/>
    </source>
</evidence>
<keyword evidence="3" id="KW-0342">GTP-binding</keyword>
<feature type="non-terminal residue" evidence="7">
    <location>
        <position position="1"/>
    </location>
</feature>
<proteinExistence type="inferred from homology"/>
<comment type="similarity">
    <text evidence="1">Belongs to the GTP-binding SRP family.</text>
</comment>
<dbReference type="EMBL" id="UINC01144228">
    <property type="protein sequence ID" value="SVD33607.1"/>
    <property type="molecule type" value="Genomic_DNA"/>
</dbReference>
<dbReference type="AlphaFoldDB" id="A0A382UHR4"/>
<sequence length="149" mass="15886">PVITPNRVGIDPAGLIHDAYLKARRSKTDVLLIDTAGRLQNKVNLMNELKKIDSVLKKINPEAPHSSVLVLDATVGQNAHSQVENFKQAVNISGIVMTKLDGTAKGGVLVALADKYALPIHAIGVGEGVDDLRPFAANVFSDSLMGVQR</sequence>
<dbReference type="Pfam" id="PF00448">
    <property type="entry name" value="SRP54"/>
    <property type="match status" value="1"/>
</dbReference>
<keyword evidence="2" id="KW-0547">Nucleotide-binding</keyword>
<dbReference type="GO" id="GO:0005886">
    <property type="term" value="C:plasma membrane"/>
    <property type="evidence" value="ECO:0007669"/>
    <property type="project" value="TreeGrafter"/>
</dbReference>
<evidence type="ECO:0000256" key="4">
    <source>
        <dbReference type="ARBA" id="ARBA00023136"/>
    </source>
</evidence>
<organism evidence="7">
    <name type="scientific">marine metagenome</name>
    <dbReference type="NCBI Taxonomy" id="408172"/>
    <lineage>
        <taxon>unclassified sequences</taxon>
        <taxon>metagenomes</taxon>
        <taxon>ecological metagenomes</taxon>
    </lineage>
</organism>
<evidence type="ECO:0000256" key="1">
    <source>
        <dbReference type="ARBA" id="ARBA00008531"/>
    </source>
</evidence>
<dbReference type="Gene3D" id="3.40.50.300">
    <property type="entry name" value="P-loop containing nucleotide triphosphate hydrolases"/>
    <property type="match status" value="1"/>
</dbReference>
<dbReference type="PANTHER" id="PTHR43134:SF1">
    <property type="entry name" value="SIGNAL RECOGNITION PARTICLE RECEPTOR SUBUNIT ALPHA"/>
    <property type="match status" value="1"/>
</dbReference>
<keyword evidence="4" id="KW-0472">Membrane</keyword>
<dbReference type="PANTHER" id="PTHR43134">
    <property type="entry name" value="SIGNAL RECOGNITION PARTICLE RECEPTOR SUBUNIT ALPHA"/>
    <property type="match status" value="1"/>
</dbReference>
<accession>A0A382UHR4</accession>
<dbReference type="GO" id="GO:0005047">
    <property type="term" value="F:signal recognition particle binding"/>
    <property type="evidence" value="ECO:0007669"/>
    <property type="project" value="TreeGrafter"/>
</dbReference>
<dbReference type="GO" id="GO:0006614">
    <property type="term" value="P:SRP-dependent cotranslational protein targeting to membrane"/>
    <property type="evidence" value="ECO:0007669"/>
    <property type="project" value="InterPro"/>
</dbReference>
<feature type="domain" description="SRP54-type proteins GTP-binding" evidence="6">
    <location>
        <begin position="6"/>
        <end position="146"/>
    </location>
</feature>
<dbReference type="SUPFAM" id="SSF52540">
    <property type="entry name" value="P-loop containing nucleoside triphosphate hydrolases"/>
    <property type="match status" value="1"/>
</dbReference>
<dbReference type="InterPro" id="IPR027417">
    <property type="entry name" value="P-loop_NTPase"/>
</dbReference>
<dbReference type="SMART" id="SM00962">
    <property type="entry name" value="SRP54"/>
    <property type="match status" value="1"/>
</dbReference>
<evidence type="ECO:0000313" key="7">
    <source>
        <dbReference type="EMBL" id="SVD33607.1"/>
    </source>
</evidence>
<dbReference type="GO" id="GO:0005525">
    <property type="term" value="F:GTP binding"/>
    <property type="evidence" value="ECO:0007669"/>
    <property type="project" value="UniProtKB-KW"/>
</dbReference>
<reference evidence="7" key="1">
    <citation type="submission" date="2018-05" db="EMBL/GenBank/DDBJ databases">
        <authorList>
            <person name="Lanie J.A."/>
            <person name="Ng W.-L."/>
            <person name="Kazmierczak K.M."/>
            <person name="Andrzejewski T.M."/>
            <person name="Davidsen T.M."/>
            <person name="Wayne K.J."/>
            <person name="Tettelin H."/>
            <person name="Glass J.I."/>
            <person name="Rusch D."/>
            <person name="Podicherti R."/>
            <person name="Tsui H.-C.T."/>
            <person name="Winkler M.E."/>
        </authorList>
    </citation>
    <scope>NUCLEOTIDE SEQUENCE</scope>
</reference>
<dbReference type="GO" id="GO:0012505">
    <property type="term" value="C:endomembrane system"/>
    <property type="evidence" value="ECO:0007669"/>
    <property type="project" value="UniProtKB-SubCell"/>
</dbReference>
<dbReference type="GO" id="GO:0003924">
    <property type="term" value="F:GTPase activity"/>
    <property type="evidence" value="ECO:0007669"/>
    <property type="project" value="TreeGrafter"/>
</dbReference>
<name>A0A382UHR4_9ZZZZ</name>